<dbReference type="OrthoDB" id="3512591at2759"/>
<dbReference type="RefSeq" id="XP_007295453.1">
    <property type="nucleotide sequence ID" value="XM_007295391.1"/>
</dbReference>
<organism evidence="2 3">
    <name type="scientific">Marssonina brunnea f. sp. multigermtubi (strain MB_m1)</name>
    <name type="common">Marssonina leaf spot fungus</name>
    <dbReference type="NCBI Taxonomy" id="1072389"/>
    <lineage>
        <taxon>Eukaryota</taxon>
        <taxon>Fungi</taxon>
        <taxon>Dikarya</taxon>
        <taxon>Ascomycota</taxon>
        <taxon>Pezizomycotina</taxon>
        <taxon>Leotiomycetes</taxon>
        <taxon>Helotiales</taxon>
        <taxon>Drepanopezizaceae</taxon>
        <taxon>Drepanopeziza</taxon>
    </lineage>
</organism>
<dbReference type="HOGENOM" id="CLU_1570962_0_0_1"/>
<dbReference type="AlphaFoldDB" id="K1XPA5"/>
<dbReference type="KEGG" id="mbe:MBM_07564"/>
<dbReference type="GO" id="GO:0016747">
    <property type="term" value="F:acyltransferase activity, transferring groups other than amino-acyl groups"/>
    <property type="evidence" value="ECO:0007669"/>
    <property type="project" value="InterPro"/>
</dbReference>
<dbReference type="InterPro" id="IPR016181">
    <property type="entry name" value="Acyl_CoA_acyltransferase"/>
</dbReference>
<dbReference type="Gene3D" id="3.40.630.30">
    <property type="match status" value="1"/>
</dbReference>
<gene>
    <name evidence="2" type="ORF">MBM_07564</name>
</gene>
<name>K1XPA5_MARBU</name>
<protein>
    <recommendedName>
        <fullName evidence="1">N-acetyltransferase domain-containing protein</fullName>
    </recommendedName>
</protein>
<reference evidence="2 3" key="1">
    <citation type="journal article" date="2012" name="BMC Genomics">
        <title>Sequencing the genome of Marssonina brunnea reveals fungus-poplar co-evolution.</title>
        <authorList>
            <person name="Zhu S."/>
            <person name="Cao Y.-Z."/>
            <person name="Jiang C."/>
            <person name="Tan B.-Y."/>
            <person name="Wang Z."/>
            <person name="Feng S."/>
            <person name="Zhang L."/>
            <person name="Su X.-H."/>
            <person name="Brejova B."/>
            <person name="Vinar T."/>
            <person name="Xu M."/>
            <person name="Wang M.-X."/>
            <person name="Zhang S.-G."/>
            <person name="Huang M.-R."/>
            <person name="Wu R."/>
            <person name="Zhou Y."/>
        </authorList>
    </citation>
    <scope>NUCLEOTIDE SEQUENCE [LARGE SCALE GENOMIC DNA]</scope>
    <source>
        <strain evidence="2 3">MB_m1</strain>
    </source>
</reference>
<evidence type="ECO:0000259" key="1">
    <source>
        <dbReference type="Pfam" id="PF13302"/>
    </source>
</evidence>
<evidence type="ECO:0000313" key="2">
    <source>
        <dbReference type="EMBL" id="EKD14334.1"/>
    </source>
</evidence>
<proteinExistence type="predicted"/>
<dbReference type="GeneID" id="18763499"/>
<dbReference type="SUPFAM" id="SSF55729">
    <property type="entry name" value="Acyl-CoA N-acyltransferases (Nat)"/>
    <property type="match status" value="1"/>
</dbReference>
<dbReference type="Proteomes" id="UP000006753">
    <property type="component" value="Unassembled WGS sequence"/>
</dbReference>
<accession>K1XPA5</accession>
<dbReference type="EMBL" id="JH921446">
    <property type="protein sequence ID" value="EKD14334.1"/>
    <property type="molecule type" value="Genomic_DNA"/>
</dbReference>
<dbReference type="InterPro" id="IPR000182">
    <property type="entry name" value="GNAT_dom"/>
</dbReference>
<feature type="domain" description="N-acetyltransferase" evidence="1">
    <location>
        <begin position="8"/>
        <end position="139"/>
    </location>
</feature>
<dbReference type="InParanoid" id="K1XPA5"/>
<dbReference type="Pfam" id="PF13302">
    <property type="entry name" value="Acetyltransf_3"/>
    <property type="match status" value="1"/>
</dbReference>
<keyword evidence="3" id="KW-1185">Reference proteome</keyword>
<sequence length="170" mass="19730">MVRLSTQRLILRTPEPDEGFQYATINELWVHSPDHYAETMLKWQKLGALQLFLILARKARDGDLAVPEGEVIGFLQIAPADRNVVSYRIHHTLAQEGYMKEACEAAFDHWFKEMPMEFLYVEARTYNIAVMLMMEEFGLSAEVLRLEGPDASWTFGWTSWKFRGTRNTLL</sequence>
<evidence type="ECO:0000313" key="3">
    <source>
        <dbReference type="Proteomes" id="UP000006753"/>
    </source>
</evidence>